<dbReference type="GO" id="GO:0006974">
    <property type="term" value="P:DNA damage response"/>
    <property type="evidence" value="ECO:0007669"/>
    <property type="project" value="UniProtKB-KW"/>
</dbReference>
<organism evidence="6 7">
    <name type="scientific">Jatropha curcas</name>
    <name type="common">Barbados nut</name>
    <dbReference type="NCBI Taxonomy" id="180498"/>
    <lineage>
        <taxon>Eukaryota</taxon>
        <taxon>Viridiplantae</taxon>
        <taxon>Streptophyta</taxon>
        <taxon>Embryophyta</taxon>
        <taxon>Tracheophyta</taxon>
        <taxon>Spermatophyta</taxon>
        <taxon>Magnoliopsida</taxon>
        <taxon>eudicotyledons</taxon>
        <taxon>Gunneridae</taxon>
        <taxon>Pentapetalae</taxon>
        <taxon>rosids</taxon>
        <taxon>fabids</taxon>
        <taxon>Malpighiales</taxon>
        <taxon>Euphorbiaceae</taxon>
        <taxon>Crotonoideae</taxon>
        <taxon>Jatropheae</taxon>
        <taxon>Jatropha</taxon>
    </lineage>
</organism>
<name>A0A067JQS9_JATCU</name>
<dbReference type="InterPro" id="IPR016181">
    <property type="entry name" value="Acyl_CoA_acyltransferase"/>
</dbReference>
<dbReference type="OrthoDB" id="342264at2759"/>
<evidence type="ECO:0000313" key="6">
    <source>
        <dbReference type="EMBL" id="KDP26207.1"/>
    </source>
</evidence>
<dbReference type="Pfam" id="PF00583">
    <property type="entry name" value="Acetyltransf_1"/>
    <property type="match status" value="1"/>
</dbReference>
<keyword evidence="7" id="KW-1185">Reference proteome</keyword>
<evidence type="ECO:0000259" key="4">
    <source>
        <dbReference type="PROSITE" id="PS50172"/>
    </source>
</evidence>
<dbReference type="SMART" id="SM00292">
    <property type="entry name" value="BRCT"/>
    <property type="match status" value="2"/>
</dbReference>
<dbReference type="Gene3D" id="3.40.630.30">
    <property type="match status" value="1"/>
</dbReference>
<feature type="domain" description="BRCT" evidence="4">
    <location>
        <begin position="476"/>
        <end position="555"/>
    </location>
</feature>
<keyword evidence="2" id="KW-0227">DNA damage</keyword>
<sequence length="673" mass="74271">MAPKKNSSSSSPIPIGNCEVIVDANKFTCKSEPNSLQISVTKSAKIKISVREELNRRSTDDIWQSKPEGEGRTSTFGDDYMFVLVNSKDSNSRTKSYLQEVLRIYTRELPTMNYAANTGKQSMFLEKCVSSGKYCSLLLESKSIEGSGEIIAVITYQIVPADTQYAEIPLAAVSSIYQHKGFGRFLYMELKKRLCNIGVRAIYCWGDKESEGFWLKQGFESIAEVDNKGRVRRLPIKADIRRALCFPGGSILMVSHLNEDTSAHYAEPLTFNFPLKPHKKSSSVADVSIQPWENYDTLSSENQIICRNISYPEGLITDGFPGEDTNLGGFSLDRNCEELAPLDGQECSKMTTGAELEKIGIDFDVKCCSCYTQGTKKRAWEASLSSLMSKKVKGSHQTDCGTDSVVGIDSESDRIDCCINRCSLGISKSNLFVGVTPEVPFTGNCMENNAKESRSINMASEAIISKELQSKGETRIMLMNIANGNKKLHLTKVIETLGGGVTPDGSVSTHVVTGKVRKTLNFCTALCSGAWIVSSSWLKESFREGKFVDESPYILNDEEYKLKYRTELKDAVSRAKARPRALLRGSNICITTHVQPPVETLSAIVRSAGGNVISGLDKVNEASNTIFVACEEDMEEALSAAKKGIQTFSSDWLMNCIMRQELDLQALQFAESL</sequence>
<dbReference type="InterPro" id="IPR036420">
    <property type="entry name" value="BRCT_dom_sf"/>
</dbReference>
<dbReference type="Gene3D" id="3.40.50.10190">
    <property type="entry name" value="BRCT domain"/>
    <property type="match status" value="2"/>
</dbReference>
<dbReference type="GO" id="GO:0005634">
    <property type="term" value="C:nucleus"/>
    <property type="evidence" value="ECO:0007669"/>
    <property type="project" value="UniProtKB-SubCell"/>
</dbReference>
<feature type="domain" description="N-acetyltransferase" evidence="5">
    <location>
        <begin position="88"/>
        <end position="241"/>
    </location>
</feature>
<proteinExistence type="predicted"/>
<dbReference type="Pfam" id="PF16770">
    <property type="entry name" value="RTT107_BRCT_5"/>
    <property type="match status" value="1"/>
</dbReference>
<dbReference type="SUPFAM" id="SSF55729">
    <property type="entry name" value="Acyl-CoA N-acyltransferases (Nat)"/>
    <property type="match status" value="1"/>
</dbReference>
<evidence type="ECO:0000313" key="7">
    <source>
        <dbReference type="Proteomes" id="UP000027138"/>
    </source>
</evidence>
<reference evidence="6 7" key="1">
    <citation type="journal article" date="2014" name="PLoS ONE">
        <title>Global Analysis of Gene Expression Profiles in Physic Nut (Jatropha curcas L.) Seedlings Exposed to Salt Stress.</title>
        <authorList>
            <person name="Zhang L."/>
            <person name="Zhang C."/>
            <person name="Wu P."/>
            <person name="Chen Y."/>
            <person name="Li M."/>
            <person name="Jiang H."/>
            <person name="Wu G."/>
        </authorList>
    </citation>
    <scope>NUCLEOTIDE SEQUENCE [LARGE SCALE GENOMIC DNA]</scope>
    <source>
        <strain evidence="7">cv. GZQX0401</strain>
        <tissue evidence="6">Young leaves</tissue>
    </source>
</reference>
<dbReference type="PROSITE" id="PS50172">
    <property type="entry name" value="BRCT"/>
    <property type="match status" value="2"/>
</dbReference>
<dbReference type="PANTHER" id="PTHR23196:SF8">
    <property type="entry name" value="N-ACETYLTRANSFERASE"/>
    <property type="match status" value="1"/>
</dbReference>
<protein>
    <recommendedName>
        <fullName evidence="8">N-acetyltransferase domain-containing protein</fullName>
    </recommendedName>
</protein>
<dbReference type="CDD" id="cd04301">
    <property type="entry name" value="NAT_SF"/>
    <property type="match status" value="1"/>
</dbReference>
<dbReference type="PROSITE" id="PS51186">
    <property type="entry name" value="GNAT"/>
    <property type="match status" value="1"/>
</dbReference>
<dbReference type="InterPro" id="IPR051579">
    <property type="entry name" value="DDR_Transcriptional_Reg"/>
</dbReference>
<dbReference type="GO" id="GO:0016747">
    <property type="term" value="F:acyltransferase activity, transferring groups other than amino-acyl groups"/>
    <property type="evidence" value="ECO:0007669"/>
    <property type="project" value="InterPro"/>
</dbReference>
<dbReference type="InterPro" id="IPR000182">
    <property type="entry name" value="GNAT_dom"/>
</dbReference>
<evidence type="ECO:0000256" key="3">
    <source>
        <dbReference type="ARBA" id="ARBA00023242"/>
    </source>
</evidence>
<dbReference type="Proteomes" id="UP000027138">
    <property type="component" value="Unassembled WGS sequence"/>
</dbReference>
<dbReference type="AlphaFoldDB" id="A0A067JQS9"/>
<dbReference type="STRING" id="180498.A0A067JQS9"/>
<dbReference type="CDD" id="cd18432">
    <property type="entry name" value="BRCT_PAXIP1_rpt6_like"/>
    <property type="match status" value="1"/>
</dbReference>
<dbReference type="PANTHER" id="PTHR23196">
    <property type="entry name" value="PAX TRANSCRIPTION ACTIVATION DOMAIN INTERACTING PROTEIN"/>
    <property type="match status" value="1"/>
</dbReference>
<dbReference type="Pfam" id="PF16589">
    <property type="entry name" value="BRCT_2"/>
    <property type="match status" value="1"/>
</dbReference>
<dbReference type="SUPFAM" id="SSF52113">
    <property type="entry name" value="BRCT domain"/>
    <property type="match status" value="2"/>
</dbReference>
<comment type="subcellular location">
    <subcellularLocation>
        <location evidence="1">Nucleus</location>
    </subcellularLocation>
</comment>
<evidence type="ECO:0000256" key="2">
    <source>
        <dbReference type="ARBA" id="ARBA00022763"/>
    </source>
</evidence>
<gene>
    <name evidence="6" type="ORF">JCGZ_22453</name>
</gene>
<evidence type="ECO:0000256" key="1">
    <source>
        <dbReference type="ARBA" id="ARBA00004123"/>
    </source>
</evidence>
<evidence type="ECO:0000259" key="5">
    <source>
        <dbReference type="PROSITE" id="PS51186"/>
    </source>
</evidence>
<feature type="domain" description="BRCT" evidence="4">
    <location>
        <begin position="578"/>
        <end position="662"/>
    </location>
</feature>
<accession>A0A067JQS9</accession>
<keyword evidence="3" id="KW-0539">Nucleus</keyword>
<dbReference type="EMBL" id="KK914917">
    <property type="protein sequence ID" value="KDP26207.1"/>
    <property type="molecule type" value="Genomic_DNA"/>
</dbReference>
<evidence type="ECO:0008006" key="8">
    <source>
        <dbReference type="Google" id="ProtNLM"/>
    </source>
</evidence>
<dbReference type="InterPro" id="IPR001357">
    <property type="entry name" value="BRCT_dom"/>
</dbReference>